<organism evidence="1 2">
    <name type="scientific">Stylosanthes scabra</name>
    <dbReference type="NCBI Taxonomy" id="79078"/>
    <lineage>
        <taxon>Eukaryota</taxon>
        <taxon>Viridiplantae</taxon>
        <taxon>Streptophyta</taxon>
        <taxon>Embryophyta</taxon>
        <taxon>Tracheophyta</taxon>
        <taxon>Spermatophyta</taxon>
        <taxon>Magnoliopsida</taxon>
        <taxon>eudicotyledons</taxon>
        <taxon>Gunneridae</taxon>
        <taxon>Pentapetalae</taxon>
        <taxon>rosids</taxon>
        <taxon>fabids</taxon>
        <taxon>Fabales</taxon>
        <taxon>Fabaceae</taxon>
        <taxon>Papilionoideae</taxon>
        <taxon>50 kb inversion clade</taxon>
        <taxon>dalbergioids sensu lato</taxon>
        <taxon>Dalbergieae</taxon>
        <taxon>Pterocarpus clade</taxon>
        <taxon>Stylosanthes</taxon>
    </lineage>
</organism>
<gene>
    <name evidence="1" type="ORF">PIB30_059174</name>
</gene>
<sequence length="190" mass="22079">MPWPQSVIPNPNYKPVISIFVETGLMSFIWEKGNSQFEEIRDTDGHLRHACRTSVRECRVQNVSDTRTRQFAEVSVLHRLLFSPMREKVRNNKSRSRIMPINSDCLEALNLIHLRDISPTVDHFDLLSDIKALSNRDWTTHVTLIQRSANNATDLIAKCAARNQHDYFVWNQPSNDLMVLLQQEQSLAYF</sequence>
<evidence type="ECO:0008006" key="3">
    <source>
        <dbReference type="Google" id="ProtNLM"/>
    </source>
</evidence>
<keyword evidence="2" id="KW-1185">Reference proteome</keyword>
<protein>
    <recommendedName>
        <fullName evidence="3">RNase H type-1 domain-containing protein</fullName>
    </recommendedName>
</protein>
<proteinExistence type="predicted"/>
<dbReference type="Proteomes" id="UP001341840">
    <property type="component" value="Unassembled WGS sequence"/>
</dbReference>
<reference evidence="1 2" key="1">
    <citation type="journal article" date="2023" name="Plants (Basel)">
        <title>Bridging the Gap: Combining Genomics and Transcriptomics Approaches to Understand Stylosanthes scabra, an Orphan Legume from the Brazilian Caatinga.</title>
        <authorList>
            <person name="Ferreira-Neto J.R.C."/>
            <person name="da Silva M.D."/>
            <person name="Binneck E."/>
            <person name="de Melo N.F."/>
            <person name="da Silva R.H."/>
            <person name="de Melo A.L.T.M."/>
            <person name="Pandolfi V."/>
            <person name="Bustamante F.O."/>
            <person name="Brasileiro-Vidal A.C."/>
            <person name="Benko-Iseppon A.M."/>
        </authorList>
    </citation>
    <scope>NUCLEOTIDE SEQUENCE [LARGE SCALE GENOMIC DNA]</scope>
    <source>
        <tissue evidence="1">Leaves</tissue>
    </source>
</reference>
<comment type="caution">
    <text evidence="1">The sequence shown here is derived from an EMBL/GenBank/DDBJ whole genome shotgun (WGS) entry which is preliminary data.</text>
</comment>
<evidence type="ECO:0000313" key="1">
    <source>
        <dbReference type="EMBL" id="MED6136801.1"/>
    </source>
</evidence>
<dbReference type="EMBL" id="JASCZI010060921">
    <property type="protein sequence ID" value="MED6136801.1"/>
    <property type="molecule type" value="Genomic_DNA"/>
</dbReference>
<name>A0ABU6SK95_9FABA</name>
<evidence type="ECO:0000313" key="2">
    <source>
        <dbReference type="Proteomes" id="UP001341840"/>
    </source>
</evidence>
<accession>A0ABU6SK95</accession>